<evidence type="ECO:0000313" key="3">
    <source>
        <dbReference type="Proteomes" id="UP001420932"/>
    </source>
</evidence>
<keyword evidence="3" id="KW-1185">Reference proteome</keyword>
<protein>
    <submittedName>
        <fullName evidence="2">Uncharacterized protein</fullName>
    </submittedName>
</protein>
<reference evidence="2 3" key="1">
    <citation type="submission" date="2024-01" db="EMBL/GenBank/DDBJ databases">
        <title>Genome assemblies of Stephania.</title>
        <authorList>
            <person name="Yang L."/>
        </authorList>
    </citation>
    <scope>NUCLEOTIDE SEQUENCE [LARGE SCALE GENOMIC DNA]</scope>
    <source>
        <strain evidence="2">YNDBR</strain>
        <tissue evidence="2">Leaf</tissue>
    </source>
</reference>
<comment type="caution">
    <text evidence="2">The sequence shown here is derived from an EMBL/GenBank/DDBJ whole genome shotgun (WGS) entry which is preliminary data.</text>
</comment>
<gene>
    <name evidence="2" type="ORF">Syun_016471</name>
</gene>
<dbReference type="EMBL" id="JBBNAF010000007">
    <property type="protein sequence ID" value="KAK9127674.1"/>
    <property type="molecule type" value="Genomic_DNA"/>
</dbReference>
<evidence type="ECO:0000313" key="2">
    <source>
        <dbReference type="EMBL" id="KAK9127674.1"/>
    </source>
</evidence>
<name>A0AAP0P2G9_9MAGN</name>
<dbReference type="Proteomes" id="UP001420932">
    <property type="component" value="Unassembled WGS sequence"/>
</dbReference>
<accession>A0AAP0P2G9</accession>
<sequence>MSLHGFITSVALLPPWVDDDDDDAEEPTRKKEIASPSTSGNKISLAPSLSLCLDGRPISTSTHLSLHPSPPPRPPHHS</sequence>
<dbReference type="AlphaFoldDB" id="A0AAP0P2G9"/>
<evidence type="ECO:0000256" key="1">
    <source>
        <dbReference type="SAM" id="MobiDB-lite"/>
    </source>
</evidence>
<feature type="compositionally biased region" description="Pro residues" evidence="1">
    <location>
        <begin position="68"/>
        <end position="78"/>
    </location>
</feature>
<proteinExistence type="predicted"/>
<feature type="region of interest" description="Disordered" evidence="1">
    <location>
        <begin position="14"/>
        <end position="78"/>
    </location>
</feature>
<organism evidence="2 3">
    <name type="scientific">Stephania yunnanensis</name>
    <dbReference type="NCBI Taxonomy" id="152371"/>
    <lineage>
        <taxon>Eukaryota</taxon>
        <taxon>Viridiplantae</taxon>
        <taxon>Streptophyta</taxon>
        <taxon>Embryophyta</taxon>
        <taxon>Tracheophyta</taxon>
        <taxon>Spermatophyta</taxon>
        <taxon>Magnoliopsida</taxon>
        <taxon>Ranunculales</taxon>
        <taxon>Menispermaceae</taxon>
        <taxon>Menispermoideae</taxon>
        <taxon>Cissampelideae</taxon>
        <taxon>Stephania</taxon>
    </lineage>
</organism>